<accession>A0AAV7NRC4</accession>
<protein>
    <submittedName>
        <fullName evidence="2">Uncharacterized protein</fullName>
    </submittedName>
</protein>
<dbReference type="EMBL" id="JANPWB010000012">
    <property type="protein sequence ID" value="KAJ1118650.1"/>
    <property type="molecule type" value="Genomic_DNA"/>
</dbReference>
<reference evidence="2" key="1">
    <citation type="journal article" date="2022" name="bioRxiv">
        <title>Sequencing and chromosome-scale assembly of the giantPleurodeles waltlgenome.</title>
        <authorList>
            <person name="Brown T."/>
            <person name="Elewa A."/>
            <person name="Iarovenko S."/>
            <person name="Subramanian E."/>
            <person name="Araus A.J."/>
            <person name="Petzold A."/>
            <person name="Susuki M."/>
            <person name="Suzuki K.-i.T."/>
            <person name="Hayashi T."/>
            <person name="Toyoda A."/>
            <person name="Oliveira C."/>
            <person name="Osipova E."/>
            <person name="Leigh N.D."/>
            <person name="Simon A."/>
            <person name="Yun M.H."/>
        </authorList>
    </citation>
    <scope>NUCLEOTIDE SEQUENCE</scope>
    <source>
        <strain evidence="2">20211129_DDA</strain>
        <tissue evidence="2">Liver</tissue>
    </source>
</reference>
<evidence type="ECO:0000256" key="1">
    <source>
        <dbReference type="SAM" id="MobiDB-lite"/>
    </source>
</evidence>
<proteinExistence type="predicted"/>
<comment type="caution">
    <text evidence="2">The sequence shown here is derived from an EMBL/GenBank/DDBJ whole genome shotgun (WGS) entry which is preliminary data.</text>
</comment>
<dbReference type="Proteomes" id="UP001066276">
    <property type="component" value="Chromosome 8"/>
</dbReference>
<name>A0AAV7NRC4_PLEWA</name>
<evidence type="ECO:0000313" key="2">
    <source>
        <dbReference type="EMBL" id="KAJ1118650.1"/>
    </source>
</evidence>
<sequence>MARRGADHAAEGLRWPGDRTADRSGAGALRSWRLGREGRMERALHGPIQVRVPGDCIGCKKDGSSRDWTCRNSALRMGLRCEPCACKG</sequence>
<feature type="compositionally biased region" description="Basic and acidic residues" evidence="1">
    <location>
        <begin position="1"/>
        <end position="22"/>
    </location>
</feature>
<gene>
    <name evidence="2" type="ORF">NDU88_006838</name>
</gene>
<organism evidence="2 3">
    <name type="scientific">Pleurodeles waltl</name>
    <name type="common">Iberian ribbed newt</name>
    <dbReference type="NCBI Taxonomy" id="8319"/>
    <lineage>
        <taxon>Eukaryota</taxon>
        <taxon>Metazoa</taxon>
        <taxon>Chordata</taxon>
        <taxon>Craniata</taxon>
        <taxon>Vertebrata</taxon>
        <taxon>Euteleostomi</taxon>
        <taxon>Amphibia</taxon>
        <taxon>Batrachia</taxon>
        <taxon>Caudata</taxon>
        <taxon>Salamandroidea</taxon>
        <taxon>Salamandridae</taxon>
        <taxon>Pleurodelinae</taxon>
        <taxon>Pleurodeles</taxon>
    </lineage>
</organism>
<dbReference type="AlphaFoldDB" id="A0AAV7NRC4"/>
<feature type="region of interest" description="Disordered" evidence="1">
    <location>
        <begin position="1"/>
        <end position="26"/>
    </location>
</feature>
<keyword evidence="3" id="KW-1185">Reference proteome</keyword>
<evidence type="ECO:0000313" key="3">
    <source>
        <dbReference type="Proteomes" id="UP001066276"/>
    </source>
</evidence>